<evidence type="ECO:0000313" key="2">
    <source>
        <dbReference type="EMBL" id="GMT16696.1"/>
    </source>
</evidence>
<dbReference type="EMBL" id="BTSY01000002">
    <property type="protein sequence ID" value="GMT16696.1"/>
    <property type="molecule type" value="Genomic_DNA"/>
</dbReference>
<comment type="caution">
    <text evidence="2">The sequence shown here is derived from an EMBL/GenBank/DDBJ whole genome shotgun (WGS) entry which is preliminary data.</text>
</comment>
<reference evidence="2" key="1">
    <citation type="submission" date="2023-10" db="EMBL/GenBank/DDBJ databases">
        <title>Genome assembly of Pristionchus species.</title>
        <authorList>
            <person name="Yoshida K."/>
            <person name="Sommer R.J."/>
        </authorList>
    </citation>
    <scope>NUCLEOTIDE SEQUENCE</scope>
    <source>
        <strain evidence="2">RS5133</strain>
    </source>
</reference>
<evidence type="ECO:0000313" key="3">
    <source>
        <dbReference type="Proteomes" id="UP001432322"/>
    </source>
</evidence>
<proteinExistence type="predicted"/>
<protein>
    <submittedName>
        <fullName evidence="2">Uncharacterized protein</fullName>
    </submittedName>
</protein>
<keyword evidence="1" id="KW-0732">Signal</keyword>
<feature type="signal peptide" evidence="1">
    <location>
        <begin position="1"/>
        <end position="16"/>
    </location>
</feature>
<dbReference type="AlphaFoldDB" id="A0AAV5VAL9"/>
<dbReference type="Proteomes" id="UP001432322">
    <property type="component" value="Unassembled WGS sequence"/>
</dbReference>
<accession>A0AAV5VAL9</accession>
<name>A0AAV5VAL9_9BILA</name>
<organism evidence="2 3">
    <name type="scientific">Pristionchus fissidentatus</name>
    <dbReference type="NCBI Taxonomy" id="1538716"/>
    <lineage>
        <taxon>Eukaryota</taxon>
        <taxon>Metazoa</taxon>
        <taxon>Ecdysozoa</taxon>
        <taxon>Nematoda</taxon>
        <taxon>Chromadorea</taxon>
        <taxon>Rhabditida</taxon>
        <taxon>Rhabditina</taxon>
        <taxon>Diplogasteromorpha</taxon>
        <taxon>Diplogasteroidea</taxon>
        <taxon>Neodiplogasteridae</taxon>
        <taxon>Pristionchus</taxon>
    </lineage>
</organism>
<feature type="chain" id="PRO_5043439579" evidence="1">
    <location>
        <begin position="17"/>
        <end position="121"/>
    </location>
</feature>
<keyword evidence="3" id="KW-1185">Reference proteome</keyword>
<sequence length="121" mass="13448">LLLLLLLLLSLRFGHLRTLRGRLLPLLALKKYLLRHEFLRAPDHLSIEQILHEILRRSTVAESRLALSLGSIAGLVEGVDSFVASEVVYLVAVPHRRLGRAVEADMLSDGLILLGPLVLFS</sequence>
<feature type="non-terminal residue" evidence="2">
    <location>
        <position position="121"/>
    </location>
</feature>
<gene>
    <name evidence="2" type="ORF">PFISCL1PPCAC_7993</name>
</gene>
<feature type="non-terminal residue" evidence="2">
    <location>
        <position position="1"/>
    </location>
</feature>
<evidence type="ECO:0000256" key="1">
    <source>
        <dbReference type="SAM" id="SignalP"/>
    </source>
</evidence>